<reference evidence="2" key="1">
    <citation type="journal article" date="2022" name="Mol. Ecol. Resour.">
        <title>The genomes of chicory, endive, great burdock and yacon provide insights into Asteraceae palaeo-polyploidization history and plant inulin production.</title>
        <authorList>
            <person name="Fan W."/>
            <person name="Wang S."/>
            <person name="Wang H."/>
            <person name="Wang A."/>
            <person name="Jiang F."/>
            <person name="Liu H."/>
            <person name="Zhao H."/>
            <person name="Xu D."/>
            <person name="Zhang Y."/>
        </authorList>
    </citation>
    <scope>NUCLEOTIDE SEQUENCE [LARGE SCALE GENOMIC DNA]</scope>
    <source>
        <strain evidence="2">cv. Yunnan</strain>
    </source>
</reference>
<name>A0ACB9J6C1_9ASTR</name>
<dbReference type="EMBL" id="CM042022">
    <property type="protein sequence ID" value="KAI3815320.1"/>
    <property type="molecule type" value="Genomic_DNA"/>
</dbReference>
<evidence type="ECO:0000313" key="2">
    <source>
        <dbReference type="Proteomes" id="UP001056120"/>
    </source>
</evidence>
<proteinExistence type="predicted"/>
<evidence type="ECO:0000313" key="1">
    <source>
        <dbReference type="EMBL" id="KAI3815320.1"/>
    </source>
</evidence>
<dbReference type="Proteomes" id="UP001056120">
    <property type="component" value="Linkage Group LG05"/>
</dbReference>
<accession>A0ACB9J6C1</accession>
<reference evidence="1 2" key="2">
    <citation type="journal article" date="2022" name="Mol. Ecol. Resour.">
        <title>The genomes of chicory, endive, great burdock and yacon provide insights into Asteraceae paleo-polyploidization history and plant inulin production.</title>
        <authorList>
            <person name="Fan W."/>
            <person name="Wang S."/>
            <person name="Wang H."/>
            <person name="Wang A."/>
            <person name="Jiang F."/>
            <person name="Liu H."/>
            <person name="Zhao H."/>
            <person name="Xu D."/>
            <person name="Zhang Y."/>
        </authorList>
    </citation>
    <scope>NUCLEOTIDE SEQUENCE [LARGE SCALE GENOMIC DNA]</scope>
    <source>
        <strain evidence="2">cv. Yunnan</strain>
        <tissue evidence="1">Leaves</tissue>
    </source>
</reference>
<comment type="caution">
    <text evidence="1">The sequence shown here is derived from an EMBL/GenBank/DDBJ whole genome shotgun (WGS) entry which is preliminary data.</text>
</comment>
<gene>
    <name evidence="1" type="ORF">L1987_14983</name>
</gene>
<keyword evidence="2" id="KW-1185">Reference proteome</keyword>
<organism evidence="1 2">
    <name type="scientific">Smallanthus sonchifolius</name>
    <dbReference type="NCBI Taxonomy" id="185202"/>
    <lineage>
        <taxon>Eukaryota</taxon>
        <taxon>Viridiplantae</taxon>
        <taxon>Streptophyta</taxon>
        <taxon>Embryophyta</taxon>
        <taxon>Tracheophyta</taxon>
        <taxon>Spermatophyta</taxon>
        <taxon>Magnoliopsida</taxon>
        <taxon>eudicotyledons</taxon>
        <taxon>Gunneridae</taxon>
        <taxon>Pentapetalae</taxon>
        <taxon>asterids</taxon>
        <taxon>campanulids</taxon>
        <taxon>Asterales</taxon>
        <taxon>Asteraceae</taxon>
        <taxon>Asteroideae</taxon>
        <taxon>Heliantheae alliance</taxon>
        <taxon>Millerieae</taxon>
        <taxon>Smallanthus</taxon>
    </lineage>
</organism>
<protein>
    <submittedName>
        <fullName evidence="1">Uncharacterized protein</fullName>
    </submittedName>
</protein>
<sequence length="222" mass="23594">MKQGGICPFGPVHCHFTGSVCCEVPTILPPNGSCDHRIQLSHDNFCSLPPPTPTKLPPISTASLTDDQKFHIRLIASQLATLAKQTKSYISTVNNKPSPTSPTPSVPSTPPPIPKPSIELVAPPPQLVAIRAPDPKPPVTKPPLSLLLSPPLLATHTIAISSPNTTSSTNPTTQPKRADATQKGCLFNGFLSLAQMKINNDTSIDCETGRRDSRVASTVEFS</sequence>